<dbReference type="PANTHER" id="PTHR10357:SF210">
    <property type="entry name" value="MALTODEXTRIN GLUCOSIDASE"/>
    <property type="match status" value="1"/>
</dbReference>
<keyword evidence="2" id="KW-0326">Glycosidase</keyword>
<dbReference type="Gene3D" id="2.60.40.10">
    <property type="entry name" value="Immunoglobulins"/>
    <property type="match status" value="1"/>
</dbReference>
<feature type="region of interest" description="Disordered" evidence="3">
    <location>
        <begin position="1"/>
        <end position="21"/>
    </location>
</feature>
<dbReference type="Gene3D" id="3.20.20.80">
    <property type="entry name" value="Glycosidases"/>
    <property type="match status" value="1"/>
</dbReference>
<dbReference type="Proteomes" id="UP001596266">
    <property type="component" value="Unassembled WGS sequence"/>
</dbReference>
<dbReference type="InterPro" id="IPR004185">
    <property type="entry name" value="Glyco_hydro_13_lg-like_dom"/>
</dbReference>
<evidence type="ECO:0000256" key="3">
    <source>
        <dbReference type="SAM" id="MobiDB-lite"/>
    </source>
</evidence>
<proteinExistence type="predicted"/>
<dbReference type="GO" id="GO:0016787">
    <property type="term" value="F:hydrolase activity"/>
    <property type="evidence" value="ECO:0007669"/>
    <property type="project" value="UniProtKB-KW"/>
</dbReference>
<evidence type="ECO:0000313" key="6">
    <source>
        <dbReference type="Proteomes" id="UP001596266"/>
    </source>
</evidence>
<feature type="domain" description="Glycosyl hydrolase family 13 catalytic" evidence="4">
    <location>
        <begin position="142"/>
        <end position="532"/>
    </location>
</feature>
<evidence type="ECO:0000259" key="4">
    <source>
        <dbReference type="SMART" id="SM00642"/>
    </source>
</evidence>
<dbReference type="CDD" id="cd11338">
    <property type="entry name" value="AmyAc_CMD"/>
    <property type="match status" value="1"/>
</dbReference>
<protein>
    <submittedName>
        <fullName evidence="5">Glycoside hydrolase family 13 protein</fullName>
    </submittedName>
</protein>
<comment type="caution">
    <text evidence="5">The sequence shown here is derived from an EMBL/GenBank/DDBJ whole genome shotgun (WGS) entry which is preliminary data.</text>
</comment>
<dbReference type="InterPro" id="IPR013783">
    <property type="entry name" value="Ig-like_fold"/>
</dbReference>
<reference evidence="6" key="1">
    <citation type="journal article" date="2019" name="Int. J. Syst. Evol. Microbiol.">
        <title>The Global Catalogue of Microorganisms (GCM) 10K type strain sequencing project: providing services to taxonomists for standard genome sequencing and annotation.</title>
        <authorList>
            <consortium name="The Broad Institute Genomics Platform"/>
            <consortium name="The Broad Institute Genome Sequencing Center for Infectious Disease"/>
            <person name="Wu L."/>
            <person name="Ma J."/>
        </authorList>
    </citation>
    <scope>NUCLEOTIDE SEQUENCE [LARGE SCALE GENOMIC DNA]</scope>
    <source>
        <strain evidence="6">CGMCC 1.15277</strain>
    </source>
</reference>
<dbReference type="PANTHER" id="PTHR10357">
    <property type="entry name" value="ALPHA-AMYLASE FAMILY MEMBER"/>
    <property type="match status" value="1"/>
</dbReference>
<feature type="compositionally biased region" description="Pro residues" evidence="3">
    <location>
        <begin position="1"/>
        <end position="11"/>
    </location>
</feature>
<accession>A0ABW1X1H9</accession>
<gene>
    <name evidence="5" type="ORF">ACFP57_01705</name>
</gene>
<evidence type="ECO:0000313" key="5">
    <source>
        <dbReference type="EMBL" id="MFC6395711.1"/>
    </source>
</evidence>
<dbReference type="CDD" id="cd02857">
    <property type="entry name" value="E_set_CDase_PDE_N"/>
    <property type="match status" value="1"/>
</dbReference>
<evidence type="ECO:0000256" key="2">
    <source>
        <dbReference type="ARBA" id="ARBA00023295"/>
    </source>
</evidence>
<organism evidence="5 6">
    <name type="scientific">Luteococcus sanguinis</name>
    <dbReference type="NCBI Taxonomy" id="174038"/>
    <lineage>
        <taxon>Bacteria</taxon>
        <taxon>Bacillati</taxon>
        <taxon>Actinomycetota</taxon>
        <taxon>Actinomycetes</taxon>
        <taxon>Propionibacteriales</taxon>
        <taxon>Propionibacteriaceae</taxon>
        <taxon>Luteococcus</taxon>
    </lineage>
</organism>
<sequence length="618" mass="68599">MSPTAPPPLPAAHPLQEPHHDGSALYVDPAHPALGEKVRLRLRVPHSHPVTSVHIRHLADAEPRFVEAHELSRDDWESVWQCELVMPNPTLNYRWILAGGPTGYAWVNGTGVHTRDVPDAADFRLVTAPEPAAWTRDAVVYQIFPDRFARSSAADERDLPEWAVARGWDEPVKLDTPAHGSEFVYGGDLRGVAERLDHIASLGADVVYLTPFFPSESNHRYDATSFDHVDPILGGDEALVELVEAAHARGMKVIGDFTTNHTGVTHEWFQTALADPNSPEHDFYLWEPEGKFGYATWLGVRTLPKLNFASEALFERLFGTDGVIRRWLRAPYGLDGWRVDVGNMTGRYRDQDHYHQVARAMRAAVDAEGDKYLVVEHGHDLTGDLDGHGWQGAMNYTGFTRPMWTWLRHPNDAPKFLGSPLMVPRLGGEQVVETISEFSSHIPWSVLRHSMNLIGSHDTTRVLTLAHGDRRIAGAAAAMLYTMPSVPMLYYGDEVGLEGDYAEDGRRPFPWGDESGWDTDLLELYRSLGSARRELDALRHGGLRWAGANDDAICFLRETGDQRALVVVSRDAFGELRLPAAALKGIGEGRAVIGGGVSVDDHQVTITDTGSPVTIWVW</sequence>
<keyword evidence="6" id="KW-1185">Reference proteome</keyword>
<dbReference type="Pfam" id="PF00128">
    <property type="entry name" value="Alpha-amylase"/>
    <property type="match status" value="1"/>
</dbReference>
<evidence type="ECO:0000256" key="1">
    <source>
        <dbReference type="ARBA" id="ARBA00022801"/>
    </source>
</evidence>
<keyword evidence="1 5" id="KW-0378">Hydrolase</keyword>
<dbReference type="InterPro" id="IPR006047">
    <property type="entry name" value="GH13_cat_dom"/>
</dbReference>
<name>A0ABW1X1H9_9ACTN</name>
<dbReference type="RefSeq" id="WP_343884406.1">
    <property type="nucleotide sequence ID" value="NZ_BAAAKI010000002.1"/>
</dbReference>
<dbReference type="SMART" id="SM00642">
    <property type="entry name" value="Aamy"/>
    <property type="match status" value="1"/>
</dbReference>
<dbReference type="SUPFAM" id="SSF51445">
    <property type="entry name" value="(Trans)glycosidases"/>
    <property type="match status" value="1"/>
</dbReference>
<dbReference type="EMBL" id="JBHSUA010000007">
    <property type="protein sequence ID" value="MFC6395711.1"/>
    <property type="molecule type" value="Genomic_DNA"/>
</dbReference>
<dbReference type="InterPro" id="IPR017853">
    <property type="entry name" value="GH"/>
</dbReference>